<gene>
    <name evidence="2" type="ORF">MA16_Dca022214</name>
</gene>
<evidence type="ECO:0000256" key="1">
    <source>
        <dbReference type="SAM" id="MobiDB-lite"/>
    </source>
</evidence>
<protein>
    <submittedName>
        <fullName evidence="2">Uncharacterized protein</fullName>
    </submittedName>
</protein>
<proteinExistence type="predicted"/>
<feature type="region of interest" description="Disordered" evidence="1">
    <location>
        <begin position="54"/>
        <end position="86"/>
    </location>
</feature>
<evidence type="ECO:0000313" key="2">
    <source>
        <dbReference type="EMBL" id="PKU71722.1"/>
    </source>
</evidence>
<accession>A0A2I0W7U9</accession>
<keyword evidence="3" id="KW-1185">Reference proteome</keyword>
<feature type="compositionally biased region" description="Basic and acidic residues" evidence="1">
    <location>
        <begin position="76"/>
        <end position="86"/>
    </location>
</feature>
<dbReference type="EMBL" id="KZ502874">
    <property type="protein sequence ID" value="PKU71722.1"/>
    <property type="molecule type" value="Genomic_DNA"/>
</dbReference>
<dbReference type="AlphaFoldDB" id="A0A2I0W7U9"/>
<name>A0A2I0W7U9_9ASPA</name>
<dbReference type="Proteomes" id="UP000233837">
    <property type="component" value="Unassembled WGS sequence"/>
</dbReference>
<feature type="compositionally biased region" description="Basic residues" evidence="1">
    <location>
        <begin position="66"/>
        <end position="75"/>
    </location>
</feature>
<reference evidence="2 3" key="2">
    <citation type="journal article" date="2017" name="Nature">
        <title>The Apostasia genome and the evolution of orchids.</title>
        <authorList>
            <person name="Zhang G.Q."/>
            <person name="Liu K.W."/>
            <person name="Li Z."/>
            <person name="Lohaus R."/>
            <person name="Hsiao Y.Y."/>
            <person name="Niu S.C."/>
            <person name="Wang J.Y."/>
            <person name="Lin Y.C."/>
            <person name="Xu Q."/>
            <person name="Chen L.J."/>
            <person name="Yoshida K."/>
            <person name="Fujiwara S."/>
            <person name="Wang Z.W."/>
            <person name="Zhang Y.Q."/>
            <person name="Mitsuda N."/>
            <person name="Wang M."/>
            <person name="Liu G.H."/>
            <person name="Pecoraro L."/>
            <person name="Huang H.X."/>
            <person name="Xiao X.J."/>
            <person name="Lin M."/>
            <person name="Wu X.Y."/>
            <person name="Wu W.L."/>
            <person name="Chen Y.Y."/>
            <person name="Chang S.B."/>
            <person name="Sakamoto S."/>
            <person name="Ohme-Takagi M."/>
            <person name="Yagi M."/>
            <person name="Zeng S.J."/>
            <person name="Shen C.Y."/>
            <person name="Yeh C.M."/>
            <person name="Luo Y.B."/>
            <person name="Tsai W.C."/>
            <person name="Van de Peer Y."/>
            <person name="Liu Z.J."/>
        </authorList>
    </citation>
    <scope>NUCLEOTIDE SEQUENCE [LARGE SCALE GENOMIC DNA]</scope>
    <source>
        <tissue evidence="2">The whole plant</tissue>
    </source>
</reference>
<organism evidence="2 3">
    <name type="scientific">Dendrobium catenatum</name>
    <dbReference type="NCBI Taxonomy" id="906689"/>
    <lineage>
        <taxon>Eukaryota</taxon>
        <taxon>Viridiplantae</taxon>
        <taxon>Streptophyta</taxon>
        <taxon>Embryophyta</taxon>
        <taxon>Tracheophyta</taxon>
        <taxon>Spermatophyta</taxon>
        <taxon>Magnoliopsida</taxon>
        <taxon>Liliopsida</taxon>
        <taxon>Asparagales</taxon>
        <taxon>Orchidaceae</taxon>
        <taxon>Epidendroideae</taxon>
        <taxon>Malaxideae</taxon>
        <taxon>Dendrobiinae</taxon>
        <taxon>Dendrobium</taxon>
    </lineage>
</organism>
<evidence type="ECO:0000313" key="3">
    <source>
        <dbReference type="Proteomes" id="UP000233837"/>
    </source>
</evidence>
<reference evidence="2 3" key="1">
    <citation type="journal article" date="2016" name="Sci. Rep.">
        <title>The Dendrobium catenatum Lindl. genome sequence provides insights into polysaccharide synthase, floral development and adaptive evolution.</title>
        <authorList>
            <person name="Zhang G.Q."/>
            <person name="Xu Q."/>
            <person name="Bian C."/>
            <person name="Tsai W.C."/>
            <person name="Yeh C.M."/>
            <person name="Liu K.W."/>
            <person name="Yoshida K."/>
            <person name="Zhang L.S."/>
            <person name="Chang S.B."/>
            <person name="Chen F."/>
            <person name="Shi Y."/>
            <person name="Su Y.Y."/>
            <person name="Zhang Y.Q."/>
            <person name="Chen L.J."/>
            <person name="Yin Y."/>
            <person name="Lin M."/>
            <person name="Huang H."/>
            <person name="Deng H."/>
            <person name="Wang Z.W."/>
            <person name="Zhu S.L."/>
            <person name="Zhao X."/>
            <person name="Deng C."/>
            <person name="Niu S.C."/>
            <person name="Huang J."/>
            <person name="Wang M."/>
            <person name="Liu G.H."/>
            <person name="Yang H.J."/>
            <person name="Xiao X.J."/>
            <person name="Hsiao Y.Y."/>
            <person name="Wu W.L."/>
            <person name="Chen Y.Y."/>
            <person name="Mitsuda N."/>
            <person name="Ohme-Takagi M."/>
            <person name="Luo Y.B."/>
            <person name="Van de Peer Y."/>
            <person name="Liu Z.J."/>
        </authorList>
    </citation>
    <scope>NUCLEOTIDE SEQUENCE [LARGE SCALE GENOMIC DNA]</scope>
    <source>
        <tissue evidence="2">The whole plant</tissue>
    </source>
</reference>
<sequence>MSIPDAYLANPLQESTKVVHVEVIPYDAGKLERKSQKRRTLGLVEQNSIQTRILTSKQTPKQTKEKNKKIKKHYLRTTDKRFPYMQ</sequence>